<evidence type="ECO:0000313" key="10">
    <source>
        <dbReference type="Proteomes" id="UP000229897"/>
    </source>
</evidence>
<dbReference type="SUPFAM" id="SSF117143">
    <property type="entry name" value="Flagellar hook protein flgE"/>
    <property type="match status" value="1"/>
</dbReference>
<dbReference type="Pfam" id="PF22692">
    <property type="entry name" value="LlgE_F_G_D1"/>
    <property type="match status" value="1"/>
</dbReference>
<feature type="domain" description="Flagellar hook protein FlgE/F/G-like D1" evidence="8">
    <location>
        <begin position="83"/>
        <end position="144"/>
    </location>
</feature>
<evidence type="ECO:0000256" key="5">
    <source>
        <dbReference type="SAM" id="MobiDB-lite"/>
    </source>
</evidence>
<dbReference type="OrthoDB" id="9804559at2"/>
<dbReference type="Proteomes" id="UP000229897">
    <property type="component" value="Chromosome"/>
</dbReference>
<protein>
    <submittedName>
        <fullName evidence="9">Flagellar hook-basal body protein</fullName>
    </submittedName>
</protein>
<feature type="domain" description="Flagellar basal body rod protein N-terminal" evidence="6">
    <location>
        <begin position="6"/>
        <end position="34"/>
    </location>
</feature>
<evidence type="ECO:0000256" key="3">
    <source>
        <dbReference type="ARBA" id="ARBA00023143"/>
    </source>
</evidence>
<dbReference type="Pfam" id="PF00460">
    <property type="entry name" value="Flg_bb_rod"/>
    <property type="match status" value="1"/>
</dbReference>
<dbReference type="InterPro" id="IPR010930">
    <property type="entry name" value="Flg_bb/hook_C_dom"/>
</dbReference>
<comment type="subcellular location">
    <subcellularLocation>
        <location evidence="1 4">Bacterial flagellum basal body</location>
    </subcellularLocation>
</comment>
<feature type="region of interest" description="Disordered" evidence="5">
    <location>
        <begin position="51"/>
        <end position="79"/>
    </location>
</feature>
<dbReference type="NCBIfam" id="TIGR03506">
    <property type="entry name" value="FlgEFG_subfam"/>
    <property type="match status" value="1"/>
</dbReference>
<dbReference type="InterPro" id="IPR020013">
    <property type="entry name" value="Flagellar_FlgE/F/G"/>
</dbReference>
<evidence type="ECO:0000259" key="7">
    <source>
        <dbReference type="Pfam" id="PF06429"/>
    </source>
</evidence>
<proteinExistence type="inferred from homology"/>
<evidence type="ECO:0000259" key="6">
    <source>
        <dbReference type="Pfam" id="PF00460"/>
    </source>
</evidence>
<evidence type="ECO:0000256" key="1">
    <source>
        <dbReference type="ARBA" id="ARBA00004117"/>
    </source>
</evidence>
<keyword evidence="9" id="KW-0282">Flagellum</keyword>
<dbReference type="PANTHER" id="PTHR30435">
    <property type="entry name" value="FLAGELLAR PROTEIN"/>
    <property type="match status" value="1"/>
</dbReference>
<keyword evidence="10" id="KW-1185">Reference proteome</keyword>
<evidence type="ECO:0000259" key="8">
    <source>
        <dbReference type="Pfam" id="PF22692"/>
    </source>
</evidence>
<dbReference type="GO" id="GO:0009425">
    <property type="term" value="C:bacterial-type flagellum basal body"/>
    <property type="evidence" value="ECO:0007669"/>
    <property type="project" value="UniProtKB-SubCell"/>
</dbReference>
<dbReference type="InterPro" id="IPR053967">
    <property type="entry name" value="LlgE_F_G-like_D1"/>
</dbReference>
<evidence type="ECO:0000313" key="9">
    <source>
        <dbReference type="EMBL" id="ATQ74312.1"/>
    </source>
</evidence>
<evidence type="ECO:0000256" key="2">
    <source>
        <dbReference type="ARBA" id="ARBA00009677"/>
    </source>
</evidence>
<dbReference type="InterPro" id="IPR001444">
    <property type="entry name" value="Flag_bb_rod_N"/>
</dbReference>
<keyword evidence="3 4" id="KW-0975">Bacterial flagellum</keyword>
<gene>
    <name evidence="9" type="ORF">CR152_07175</name>
</gene>
<evidence type="ECO:0000256" key="4">
    <source>
        <dbReference type="RuleBase" id="RU362116"/>
    </source>
</evidence>
<dbReference type="KEGG" id="mass:CR152_07175"/>
<accession>A0A2D2DH52</accession>
<dbReference type="GO" id="GO:0071978">
    <property type="term" value="P:bacterial-type flagellum-dependent swarming motility"/>
    <property type="evidence" value="ECO:0007669"/>
    <property type="project" value="TreeGrafter"/>
</dbReference>
<dbReference type="EMBL" id="CP024608">
    <property type="protein sequence ID" value="ATQ74312.1"/>
    <property type="molecule type" value="Genomic_DNA"/>
</dbReference>
<name>A0A2D2DH52_9BURK</name>
<organism evidence="9 10">
    <name type="scientific">Massilia violaceinigra</name>
    <dbReference type="NCBI Taxonomy" id="2045208"/>
    <lineage>
        <taxon>Bacteria</taxon>
        <taxon>Pseudomonadati</taxon>
        <taxon>Pseudomonadota</taxon>
        <taxon>Betaproteobacteria</taxon>
        <taxon>Burkholderiales</taxon>
        <taxon>Oxalobacteraceae</taxon>
        <taxon>Telluria group</taxon>
        <taxon>Massilia</taxon>
    </lineage>
</organism>
<keyword evidence="9" id="KW-0966">Cell projection</keyword>
<dbReference type="RefSeq" id="WP_099874297.1">
    <property type="nucleotide sequence ID" value="NZ_CP024608.1"/>
</dbReference>
<dbReference type="AlphaFoldDB" id="A0A2D2DH52"/>
<feature type="domain" description="Flagellar basal-body/hook protein C-terminal" evidence="7">
    <location>
        <begin position="192"/>
        <end position="234"/>
    </location>
</feature>
<dbReference type="Pfam" id="PF06429">
    <property type="entry name" value="Flg_bbr_C"/>
    <property type="match status" value="1"/>
</dbReference>
<reference evidence="9" key="1">
    <citation type="submission" date="2017-10" db="EMBL/GenBank/DDBJ databases">
        <title>Massilia psychrophilum sp. nov., a novel purple-pigmented bacterium isolated from Tianshan glacier, Xinjiang Municipality, China.</title>
        <authorList>
            <person name="Wang H."/>
        </authorList>
    </citation>
    <scope>NUCLEOTIDE SEQUENCE [LARGE SCALE GENOMIC DNA]</scope>
    <source>
        <strain evidence="9">B2</strain>
    </source>
</reference>
<sequence>MDLITIASVGMQSDQARMDGISHNIANVLTPGYKRQVSVTPTFQAQMLGAQSERAAQSAPLPRVSIDPTAGPMRHTGNTQDVAIEGDSFFEVNTADGPAFTRQGSLRVDVQGRLVGPHGFPVMGSGGEIVLANTPFTIAPNGDVRQDGRVVGQLKRVRFESASALTPLGNSLYQQGGARVADAMNKDPLRIGFQEGSNVSSPQEMVRMTETVRHFEALSKIVQGYDESLEKTIRKLGDF</sequence>
<dbReference type="InterPro" id="IPR037925">
    <property type="entry name" value="FlgE/F/G-like"/>
</dbReference>
<comment type="similarity">
    <text evidence="2 4">Belongs to the flagella basal body rod proteins family.</text>
</comment>
<keyword evidence="9" id="KW-0969">Cilium</keyword>
<dbReference type="PANTHER" id="PTHR30435:SF19">
    <property type="entry name" value="FLAGELLAR BASAL-BODY ROD PROTEIN FLGG"/>
    <property type="match status" value="1"/>
</dbReference>